<dbReference type="CDD" id="cd06529">
    <property type="entry name" value="S24_LexA-like"/>
    <property type="match status" value="1"/>
</dbReference>
<evidence type="ECO:0000259" key="4">
    <source>
        <dbReference type="PROSITE" id="PS50943"/>
    </source>
</evidence>
<feature type="domain" description="HTH cro/C1-type" evidence="4">
    <location>
        <begin position="7"/>
        <end position="61"/>
    </location>
</feature>
<reference evidence="5 6" key="1">
    <citation type="submission" date="2019-09" db="EMBL/GenBank/DDBJ databases">
        <title>Genomic diversity of phyloplane-associated Pantoea species in Pakistan cotton crop.</title>
        <authorList>
            <person name="Tufail M.R."/>
            <person name="Cook D.R."/>
        </authorList>
    </citation>
    <scope>NUCLEOTIDE SEQUENCE [LARGE SCALE GENOMIC DNA]</scope>
    <source>
        <strain evidence="5 6">B_8</strain>
    </source>
</reference>
<dbReference type="Gene3D" id="2.10.109.10">
    <property type="entry name" value="Umud Fragment, subunit A"/>
    <property type="match status" value="1"/>
</dbReference>
<dbReference type="PANTHER" id="PTHR40661">
    <property type="match status" value="1"/>
</dbReference>
<gene>
    <name evidence="5" type="ORF">F3I20_21075</name>
</gene>
<dbReference type="InterPro" id="IPR036286">
    <property type="entry name" value="LexA/Signal_pep-like_sf"/>
</dbReference>
<dbReference type="CDD" id="cd00093">
    <property type="entry name" value="HTH_XRE"/>
    <property type="match status" value="1"/>
</dbReference>
<dbReference type="PROSITE" id="PS50943">
    <property type="entry name" value="HTH_CROC1"/>
    <property type="match status" value="1"/>
</dbReference>
<dbReference type="GO" id="GO:0003677">
    <property type="term" value="F:DNA binding"/>
    <property type="evidence" value="ECO:0007669"/>
    <property type="project" value="UniProtKB-KW"/>
</dbReference>
<sequence>MSTASAITELLKMKGWSQAELARQMGVSAQSVQYWTSGVTSPRGKRLAELSKISGLPQSWFLGETEGVKLSAPNEEKRKDSVTFQVMDVEFSCGSGTSLRGDFVDVVRSIELDPEYASQLVGNRPFKNVEIGNARGDSMSPTISPGDLLFLDKTVTYFDGDGIYAFCFEGECYVKRLQKIGSKIVVLSDNSNYQPWSIDKEATDLLYIQSKVISSVPFNINRFG</sequence>
<dbReference type="Pfam" id="PF00717">
    <property type="entry name" value="Peptidase_S24"/>
    <property type="match status" value="1"/>
</dbReference>
<comment type="caution">
    <text evidence="5">The sequence shown here is derived from an EMBL/GenBank/DDBJ whole genome shotgun (WGS) entry which is preliminary data.</text>
</comment>
<accession>A0AB34CDG7</accession>
<evidence type="ECO:0000256" key="3">
    <source>
        <dbReference type="ARBA" id="ARBA00023163"/>
    </source>
</evidence>
<protein>
    <submittedName>
        <fullName evidence="5">Helix-turn-helix transcriptional regulator</fullName>
    </submittedName>
</protein>
<evidence type="ECO:0000256" key="1">
    <source>
        <dbReference type="ARBA" id="ARBA00023015"/>
    </source>
</evidence>
<dbReference type="InterPro" id="IPR015927">
    <property type="entry name" value="Peptidase_S24_S26A/B/C"/>
</dbReference>
<proteinExistence type="predicted"/>
<dbReference type="PANTHER" id="PTHR40661:SF3">
    <property type="entry name" value="FELS-1 PROPHAGE TRANSCRIPTIONAL REGULATOR"/>
    <property type="match status" value="1"/>
</dbReference>
<organism evidence="5 6">
    <name type="scientific">Candidatus Pantoea gossypiicola</name>
    <dbReference type="NCBI Taxonomy" id="2608008"/>
    <lineage>
        <taxon>Bacteria</taxon>
        <taxon>Pseudomonadati</taxon>
        <taxon>Pseudomonadota</taxon>
        <taxon>Gammaproteobacteria</taxon>
        <taxon>Enterobacterales</taxon>
        <taxon>Erwiniaceae</taxon>
        <taxon>Pantoea</taxon>
    </lineage>
</organism>
<keyword evidence="3" id="KW-0804">Transcription</keyword>
<dbReference type="SUPFAM" id="SSF47413">
    <property type="entry name" value="lambda repressor-like DNA-binding domains"/>
    <property type="match status" value="1"/>
</dbReference>
<keyword evidence="1" id="KW-0805">Transcription regulation</keyword>
<name>A0AB34CDG7_9GAMM</name>
<dbReference type="RefSeq" id="WP_150020007.1">
    <property type="nucleotide sequence ID" value="NZ_VWVM01000024.1"/>
</dbReference>
<dbReference type="AlphaFoldDB" id="A0AB34CDG7"/>
<dbReference type="SUPFAM" id="SSF51306">
    <property type="entry name" value="LexA/Signal peptidase"/>
    <property type="match status" value="1"/>
</dbReference>
<evidence type="ECO:0000313" key="6">
    <source>
        <dbReference type="Proteomes" id="UP000324255"/>
    </source>
</evidence>
<keyword evidence="2" id="KW-0238">DNA-binding</keyword>
<dbReference type="InterPro" id="IPR010982">
    <property type="entry name" value="Lambda_DNA-bd_dom_sf"/>
</dbReference>
<dbReference type="Gene3D" id="1.10.260.40">
    <property type="entry name" value="lambda repressor-like DNA-binding domains"/>
    <property type="match status" value="1"/>
</dbReference>
<dbReference type="Proteomes" id="UP000324255">
    <property type="component" value="Unassembled WGS sequence"/>
</dbReference>
<dbReference type="EMBL" id="VWVM01000024">
    <property type="protein sequence ID" value="KAA6119587.1"/>
    <property type="molecule type" value="Genomic_DNA"/>
</dbReference>
<dbReference type="Pfam" id="PF01381">
    <property type="entry name" value="HTH_3"/>
    <property type="match status" value="1"/>
</dbReference>
<evidence type="ECO:0000256" key="2">
    <source>
        <dbReference type="ARBA" id="ARBA00023125"/>
    </source>
</evidence>
<dbReference type="InterPro" id="IPR039418">
    <property type="entry name" value="LexA-like"/>
</dbReference>
<dbReference type="InterPro" id="IPR001387">
    <property type="entry name" value="Cro/C1-type_HTH"/>
</dbReference>
<keyword evidence="6" id="KW-1185">Reference proteome</keyword>
<evidence type="ECO:0000313" key="5">
    <source>
        <dbReference type="EMBL" id="KAA6119587.1"/>
    </source>
</evidence>
<dbReference type="SMART" id="SM00530">
    <property type="entry name" value="HTH_XRE"/>
    <property type="match status" value="1"/>
</dbReference>